<keyword evidence="13" id="KW-1185">Reference proteome</keyword>
<evidence type="ECO:0000256" key="6">
    <source>
        <dbReference type="ARBA" id="ARBA00023098"/>
    </source>
</evidence>
<dbReference type="AlphaFoldDB" id="A0A9W6SVL0"/>
<protein>
    <submittedName>
        <fullName evidence="12">Unnamed protein product</fullName>
    </submittedName>
</protein>
<keyword evidence="7 11" id="KW-0472">Membrane</keyword>
<dbReference type="GO" id="GO:0032049">
    <property type="term" value="P:cardiolipin biosynthetic process"/>
    <property type="evidence" value="ECO:0007669"/>
    <property type="project" value="TreeGrafter"/>
</dbReference>
<reference evidence="12" key="1">
    <citation type="submission" date="2023-04" db="EMBL/GenBank/DDBJ databases">
        <title>Candida boidinii NBRC 10035.</title>
        <authorList>
            <person name="Ichikawa N."/>
            <person name="Sato H."/>
            <person name="Tonouchi N."/>
        </authorList>
    </citation>
    <scope>NUCLEOTIDE SEQUENCE</scope>
    <source>
        <strain evidence="12">NBRC 10035</strain>
    </source>
</reference>
<accession>A0A9W6SVL0</accession>
<sequence>MSIQLISRNLFQDYRCFALVSRKAVNSPLTNILKRNINPNLTIGTGKGLCRSFSSKTLSNDRWDDKINEGKKKTLEVLDKTNKLGQKKVQEFTQRTVERSRKMTENTRELSKQIRNNTEELRQNIKKIIPPEIHENIYTIPNILTFTRLITAPMIGYFIVYNEVSIALSLFVYSCITDFLDGFIARRYNLKSVVGTVIDPLADKTLMTICTVCLAKASTIPTYMAVLILGRDILLGLSAVFIRYRSLPAPKTFLRYWDFSIPSAEVHPTMISKVNTALQMVYIGCMMVKPVFLLYLSENVGGYSDAFLSFTQGLEYVVATTTVLSGLSYVFSKNAVKYLNKPKN</sequence>
<evidence type="ECO:0000256" key="5">
    <source>
        <dbReference type="ARBA" id="ARBA00022989"/>
    </source>
</evidence>
<comment type="caution">
    <text evidence="12">The sequence shown here is derived from an EMBL/GenBank/DDBJ whole genome shotgun (WGS) entry which is preliminary data.</text>
</comment>
<dbReference type="InterPro" id="IPR000462">
    <property type="entry name" value="CDP-OH_P_trans"/>
</dbReference>
<dbReference type="InterPro" id="IPR043130">
    <property type="entry name" value="CDP-OH_PTrfase_TM_dom"/>
</dbReference>
<keyword evidence="6" id="KW-0443">Lipid metabolism</keyword>
<dbReference type="GO" id="GO:0005739">
    <property type="term" value="C:mitochondrion"/>
    <property type="evidence" value="ECO:0007669"/>
    <property type="project" value="TreeGrafter"/>
</dbReference>
<evidence type="ECO:0000256" key="3">
    <source>
        <dbReference type="ARBA" id="ARBA00022679"/>
    </source>
</evidence>
<evidence type="ECO:0000256" key="11">
    <source>
        <dbReference type="SAM" id="Phobius"/>
    </source>
</evidence>
<evidence type="ECO:0000313" key="13">
    <source>
        <dbReference type="Proteomes" id="UP001165120"/>
    </source>
</evidence>
<name>A0A9W6SVL0_CANBO</name>
<dbReference type="Proteomes" id="UP001165120">
    <property type="component" value="Unassembled WGS sequence"/>
</dbReference>
<feature type="transmembrane region" description="Helical" evidence="11">
    <location>
        <begin position="277"/>
        <end position="296"/>
    </location>
</feature>
<proteinExistence type="inferred from homology"/>
<keyword evidence="5 11" id="KW-1133">Transmembrane helix</keyword>
<evidence type="ECO:0000313" key="12">
    <source>
        <dbReference type="EMBL" id="GME67133.1"/>
    </source>
</evidence>
<evidence type="ECO:0000256" key="8">
    <source>
        <dbReference type="ARBA" id="ARBA00023209"/>
    </source>
</evidence>
<dbReference type="EMBL" id="BSXN01000106">
    <property type="protein sequence ID" value="GME67133.1"/>
    <property type="molecule type" value="Genomic_DNA"/>
</dbReference>
<keyword evidence="8" id="KW-0594">Phospholipid biosynthesis</keyword>
<feature type="transmembrane region" description="Helical" evidence="11">
    <location>
        <begin position="220"/>
        <end position="242"/>
    </location>
</feature>
<gene>
    <name evidence="12" type="ORF">Cboi02_000056400</name>
</gene>
<comment type="subcellular location">
    <subcellularLocation>
        <location evidence="1">Membrane</location>
        <topology evidence="1">Multi-pass membrane protein</topology>
    </subcellularLocation>
</comment>
<dbReference type="FunFam" id="1.20.120.1760:FF:000017">
    <property type="entry name" value="Phosphatidyl synthase"/>
    <property type="match status" value="1"/>
</dbReference>
<dbReference type="PANTHER" id="PTHR14269:SF60">
    <property type="entry name" value="CARDIOLIPIN SYNTHASE (CMP-FORMING)"/>
    <property type="match status" value="1"/>
</dbReference>
<keyword evidence="9" id="KW-1208">Phospholipid metabolism</keyword>
<dbReference type="Gene3D" id="1.20.120.1760">
    <property type="match status" value="1"/>
</dbReference>
<evidence type="ECO:0000256" key="7">
    <source>
        <dbReference type="ARBA" id="ARBA00023136"/>
    </source>
</evidence>
<keyword evidence="2" id="KW-0444">Lipid biosynthesis</keyword>
<organism evidence="12 13">
    <name type="scientific">Candida boidinii</name>
    <name type="common">Yeast</name>
    <dbReference type="NCBI Taxonomy" id="5477"/>
    <lineage>
        <taxon>Eukaryota</taxon>
        <taxon>Fungi</taxon>
        <taxon>Dikarya</taxon>
        <taxon>Ascomycota</taxon>
        <taxon>Saccharomycotina</taxon>
        <taxon>Pichiomycetes</taxon>
        <taxon>Pichiales</taxon>
        <taxon>Pichiaceae</taxon>
        <taxon>Ogataea</taxon>
        <taxon>Ogataea/Candida clade</taxon>
    </lineage>
</organism>
<dbReference type="InterPro" id="IPR050324">
    <property type="entry name" value="CDP-alcohol_PTase-I"/>
</dbReference>
<dbReference type="GO" id="GO:0043337">
    <property type="term" value="F:cardiolipin synthase (CMP-forming)"/>
    <property type="evidence" value="ECO:0007669"/>
    <property type="project" value="TreeGrafter"/>
</dbReference>
<keyword evidence="4 11" id="KW-0812">Transmembrane</keyword>
<dbReference type="Pfam" id="PF01066">
    <property type="entry name" value="CDP-OH_P_transf"/>
    <property type="match status" value="1"/>
</dbReference>
<evidence type="ECO:0000256" key="4">
    <source>
        <dbReference type="ARBA" id="ARBA00022692"/>
    </source>
</evidence>
<dbReference type="InterPro" id="IPR048254">
    <property type="entry name" value="CDP_ALCOHOL_P_TRANSF_CS"/>
</dbReference>
<evidence type="ECO:0000256" key="2">
    <source>
        <dbReference type="ARBA" id="ARBA00022516"/>
    </source>
</evidence>
<dbReference type="PANTHER" id="PTHR14269">
    <property type="entry name" value="CDP-DIACYLGLYCEROL--GLYCEROL-3-PHOSPHATE 3-PHOSPHATIDYLTRANSFERASE-RELATED"/>
    <property type="match status" value="1"/>
</dbReference>
<comment type="similarity">
    <text evidence="10">Belongs to the CDP-alcohol phosphatidyltransferase class-I family.</text>
</comment>
<feature type="transmembrane region" description="Helical" evidence="11">
    <location>
        <begin position="316"/>
        <end position="336"/>
    </location>
</feature>
<keyword evidence="3 10" id="KW-0808">Transferase</keyword>
<evidence type="ECO:0000256" key="1">
    <source>
        <dbReference type="ARBA" id="ARBA00004141"/>
    </source>
</evidence>
<evidence type="ECO:0000256" key="9">
    <source>
        <dbReference type="ARBA" id="ARBA00023264"/>
    </source>
</evidence>
<dbReference type="GO" id="GO:0016020">
    <property type="term" value="C:membrane"/>
    <property type="evidence" value="ECO:0007669"/>
    <property type="project" value="UniProtKB-SubCell"/>
</dbReference>
<dbReference type="PROSITE" id="PS00379">
    <property type="entry name" value="CDP_ALCOHOL_P_TRANSF"/>
    <property type="match status" value="1"/>
</dbReference>
<evidence type="ECO:0000256" key="10">
    <source>
        <dbReference type="RuleBase" id="RU003750"/>
    </source>
</evidence>